<feature type="transmembrane region" description="Helical" evidence="8">
    <location>
        <begin position="558"/>
        <end position="580"/>
    </location>
</feature>
<dbReference type="PANTHER" id="PTHR43568:SF1">
    <property type="entry name" value="P PROTEIN"/>
    <property type="match status" value="1"/>
</dbReference>
<feature type="transmembrane region" description="Helical" evidence="8">
    <location>
        <begin position="381"/>
        <end position="402"/>
    </location>
</feature>
<evidence type="ECO:0000256" key="3">
    <source>
        <dbReference type="ARBA" id="ARBA00022448"/>
    </source>
</evidence>
<dbReference type="PROSITE" id="PS00430">
    <property type="entry name" value="TONB_DEPENDENT_REC_1"/>
    <property type="match status" value="1"/>
</dbReference>
<evidence type="ECO:0000256" key="2">
    <source>
        <dbReference type="ARBA" id="ARBA00009843"/>
    </source>
</evidence>
<evidence type="ECO:0000256" key="7">
    <source>
        <dbReference type="ARBA" id="ARBA00023136"/>
    </source>
</evidence>
<feature type="transmembrane region" description="Helical" evidence="8">
    <location>
        <begin position="173"/>
        <end position="192"/>
    </location>
</feature>
<dbReference type="EMBL" id="OJIN01000221">
    <property type="protein sequence ID" value="SPD75840.1"/>
    <property type="molecule type" value="Genomic_DNA"/>
</dbReference>
<protein>
    <submittedName>
        <fullName evidence="11">Citrate transporter</fullName>
    </submittedName>
</protein>
<organism evidence="11">
    <name type="scientific">uncultured Desulfobacterium sp</name>
    <dbReference type="NCBI Taxonomy" id="201089"/>
    <lineage>
        <taxon>Bacteria</taxon>
        <taxon>Pseudomonadati</taxon>
        <taxon>Thermodesulfobacteriota</taxon>
        <taxon>Desulfobacteria</taxon>
        <taxon>Desulfobacterales</taxon>
        <taxon>Desulfobacteriaceae</taxon>
        <taxon>Desulfobacterium</taxon>
        <taxon>environmental samples</taxon>
    </lineage>
</organism>
<feature type="signal peptide" evidence="9">
    <location>
        <begin position="1"/>
        <end position="29"/>
    </location>
</feature>
<accession>A0A445N2A5</accession>
<keyword evidence="3" id="KW-0813">Transport</keyword>
<feature type="chain" id="PRO_5019149126" evidence="9">
    <location>
        <begin position="30"/>
        <end position="583"/>
    </location>
</feature>
<keyword evidence="5 8" id="KW-0812">Transmembrane</keyword>
<evidence type="ECO:0000256" key="4">
    <source>
        <dbReference type="ARBA" id="ARBA00022475"/>
    </source>
</evidence>
<proteinExistence type="inferred from homology"/>
<dbReference type="PANTHER" id="PTHR43568">
    <property type="entry name" value="P PROTEIN"/>
    <property type="match status" value="1"/>
</dbReference>
<dbReference type="InterPro" id="IPR000802">
    <property type="entry name" value="Arsenical_pump_ArsB"/>
</dbReference>
<dbReference type="InterPro" id="IPR051475">
    <property type="entry name" value="Diverse_Ion_Transporter"/>
</dbReference>
<feature type="transmembrane region" description="Helical" evidence="8">
    <location>
        <begin position="467"/>
        <end position="486"/>
    </location>
</feature>
<feature type="transmembrane region" description="Helical" evidence="8">
    <location>
        <begin position="517"/>
        <end position="546"/>
    </location>
</feature>
<comment type="similarity">
    <text evidence="2">Belongs to the CitM (TC 2.A.11) transporter family.</text>
</comment>
<evidence type="ECO:0000259" key="10">
    <source>
        <dbReference type="Pfam" id="PF03600"/>
    </source>
</evidence>
<evidence type="ECO:0000256" key="5">
    <source>
        <dbReference type="ARBA" id="ARBA00022692"/>
    </source>
</evidence>
<feature type="transmembrane region" description="Helical" evidence="8">
    <location>
        <begin position="438"/>
        <end position="461"/>
    </location>
</feature>
<evidence type="ECO:0000256" key="1">
    <source>
        <dbReference type="ARBA" id="ARBA00004651"/>
    </source>
</evidence>
<keyword evidence="7 8" id="KW-0472">Membrane</keyword>
<feature type="transmembrane region" description="Helical" evidence="8">
    <location>
        <begin position="493"/>
        <end position="511"/>
    </location>
</feature>
<dbReference type="InterPro" id="IPR010916">
    <property type="entry name" value="TonB_box_CS"/>
</dbReference>
<reference evidence="11" key="1">
    <citation type="submission" date="2018-01" db="EMBL/GenBank/DDBJ databases">
        <authorList>
            <person name="Regsiter A."/>
            <person name="William W."/>
        </authorList>
    </citation>
    <scope>NUCLEOTIDE SEQUENCE</scope>
    <source>
        <strain evidence="11">TRIP AH-1</strain>
    </source>
</reference>
<evidence type="ECO:0000313" key="11">
    <source>
        <dbReference type="EMBL" id="SPD75840.1"/>
    </source>
</evidence>
<evidence type="ECO:0000256" key="9">
    <source>
        <dbReference type="SAM" id="SignalP"/>
    </source>
</evidence>
<feature type="transmembrane region" description="Helical" evidence="8">
    <location>
        <begin position="149"/>
        <end position="166"/>
    </location>
</feature>
<dbReference type="GO" id="GO:0015105">
    <property type="term" value="F:arsenite transmembrane transporter activity"/>
    <property type="evidence" value="ECO:0007669"/>
    <property type="project" value="InterPro"/>
</dbReference>
<feature type="transmembrane region" description="Helical" evidence="8">
    <location>
        <begin position="247"/>
        <end position="265"/>
    </location>
</feature>
<dbReference type="InterPro" id="IPR004680">
    <property type="entry name" value="Cit_transptr-like_dom"/>
</dbReference>
<gene>
    <name evidence="11" type="ORF">PITCH_A760050</name>
</gene>
<feature type="domain" description="Citrate transporter-like" evidence="10">
    <location>
        <begin position="161"/>
        <end position="525"/>
    </location>
</feature>
<dbReference type="CDD" id="cd01116">
    <property type="entry name" value="P_permease"/>
    <property type="match status" value="1"/>
</dbReference>
<keyword evidence="6 8" id="KW-1133">Transmembrane helix</keyword>
<keyword evidence="4" id="KW-1003">Cell membrane</keyword>
<feature type="transmembrane region" description="Helical" evidence="8">
    <location>
        <begin position="204"/>
        <end position="226"/>
    </location>
</feature>
<name>A0A445N2A5_9BACT</name>
<keyword evidence="9" id="KW-0732">Signal</keyword>
<feature type="transmembrane region" description="Helical" evidence="8">
    <location>
        <begin position="328"/>
        <end position="351"/>
    </location>
</feature>
<dbReference type="GO" id="GO:0005886">
    <property type="term" value="C:plasma membrane"/>
    <property type="evidence" value="ECO:0007669"/>
    <property type="project" value="UniProtKB-SubCell"/>
</dbReference>
<comment type="subcellular location">
    <subcellularLocation>
        <location evidence="1">Cell membrane</location>
        <topology evidence="1">Multi-pass membrane protein</topology>
    </subcellularLocation>
</comment>
<evidence type="ECO:0000256" key="8">
    <source>
        <dbReference type="SAM" id="Phobius"/>
    </source>
</evidence>
<dbReference type="AlphaFoldDB" id="A0A445N2A5"/>
<evidence type="ECO:0000256" key="6">
    <source>
        <dbReference type="ARBA" id="ARBA00022989"/>
    </source>
</evidence>
<dbReference type="Pfam" id="PF03600">
    <property type="entry name" value="CitMHS"/>
    <property type="match status" value="1"/>
</dbReference>
<dbReference type="PRINTS" id="PR00758">
    <property type="entry name" value="ARSENICPUMP"/>
</dbReference>
<sequence length="583" mass="63549">MNRKTMKRGTLLLLILMFTIIPGAVFNAAAEEGALTTGLTDTMIVSGTITNAQGKPIKEVILHFTINGKEAELAEEISTSKAGRYEAEIPVQRGLLPGVRVELTGEKPCYKTVENIPLSNIVHERTNEDGGTRFLAHHSFSMSRTTTPAFWIATLILIAVYALIAFELMHRTLAALMGAALILTITYTAGTFNPNYTILTFEDAMHAIDMNVIFLLMAMMIIVGVLKKTGVFQWTAFKSYQLARGNVFALASILMVVTGVTSAFLDNVTTMLLIIPVTIEIALTLKINPVAFLLPEAFASNVGGTATLIGDPPNIMIGSYAKLSFIQFVQNLTIICIICLIFTVVFFCIYYKKEYLKAQVGDVGKMIAHLREEYKITNAKLLTQGCILLGITIFLFIIHGALHMEPSIAAMFGATILLVISKVDIVEMLEHEIEWPTLIFFMMLFIVVAGAEETGLIQIIADWVKDLSQGSLVAAILMILWVSALASAIIDNIPFTATMLPIVAYLNTVIPGAENGILWWSLALGACLGGNGTMIGASANVVTVGMAERAGHPISFMYYLKVAFVPMIVTIIFCSAWLLLVEI</sequence>